<dbReference type="Gene3D" id="1.10.10.10">
    <property type="entry name" value="Winged helix-like DNA-binding domain superfamily/Winged helix DNA-binding domain"/>
    <property type="match status" value="1"/>
</dbReference>
<evidence type="ECO:0000313" key="3">
    <source>
        <dbReference type="Proteomes" id="UP000179935"/>
    </source>
</evidence>
<gene>
    <name evidence="2" type="ORF">BIV24_28950</name>
</gene>
<dbReference type="RefSeq" id="WP_071369467.1">
    <property type="nucleotide sequence ID" value="NZ_MLYP01000096.1"/>
</dbReference>
<name>A0A1S2NUJ5_9ACTN</name>
<dbReference type="InterPro" id="IPR036390">
    <property type="entry name" value="WH_DNA-bd_sf"/>
</dbReference>
<dbReference type="Proteomes" id="UP000179935">
    <property type="component" value="Unassembled WGS sequence"/>
</dbReference>
<dbReference type="CDD" id="cd00090">
    <property type="entry name" value="HTH_ARSR"/>
    <property type="match status" value="1"/>
</dbReference>
<dbReference type="Pfam" id="PF12840">
    <property type="entry name" value="HTH_20"/>
    <property type="match status" value="1"/>
</dbReference>
<dbReference type="EMBL" id="MLYP01000096">
    <property type="protein sequence ID" value="OIJ85238.1"/>
    <property type="molecule type" value="Genomic_DNA"/>
</dbReference>
<dbReference type="InterPro" id="IPR011991">
    <property type="entry name" value="ArsR-like_HTH"/>
</dbReference>
<proteinExistence type="predicted"/>
<organism evidence="2 3">
    <name type="scientific">Streptomyces colonosanans</name>
    <dbReference type="NCBI Taxonomy" id="1428652"/>
    <lineage>
        <taxon>Bacteria</taxon>
        <taxon>Bacillati</taxon>
        <taxon>Actinomycetota</taxon>
        <taxon>Actinomycetes</taxon>
        <taxon>Kitasatosporales</taxon>
        <taxon>Streptomycetaceae</taxon>
        <taxon>Streptomyces</taxon>
    </lineage>
</organism>
<dbReference type="InterPro" id="IPR045981">
    <property type="entry name" value="DUF5937"/>
</dbReference>
<reference evidence="2 3" key="1">
    <citation type="submission" date="2016-10" db="EMBL/GenBank/DDBJ databases">
        <title>Genome sequence of Streptomyces sp. MUSC 93.</title>
        <authorList>
            <person name="Lee L.-H."/>
            <person name="Ser H.-L."/>
            <person name="Law J.W.-F."/>
        </authorList>
    </citation>
    <scope>NUCLEOTIDE SEQUENCE [LARGE SCALE GENOMIC DNA]</scope>
    <source>
        <strain evidence="2 3">MUSC 93</strain>
    </source>
</reference>
<dbReference type="SUPFAM" id="SSF46785">
    <property type="entry name" value="Winged helix' DNA-binding domain"/>
    <property type="match status" value="1"/>
</dbReference>
<accession>A0A1S2NUJ5</accession>
<dbReference type="STRING" id="1428652.BIV24_28950"/>
<comment type="caution">
    <text evidence="2">The sequence shown here is derived from an EMBL/GenBank/DDBJ whole genome shotgun (WGS) entry which is preliminary data.</text>
</comment>
<evidence type="ECO:0000313" key="2">
    <source>
        <dbReference type="EMBL" id="OIJ85238.1"/>
    </source>
</evidence>
<dbReference type="AlphaFoldDB" id="A0A1S2NUJ5"/>
<sequence>MTPTLTLALDTADLSHLRWAISPAWELLASIRTLTQSASHAIHMPWLSDHRHDPLLTGPGTAAARDLTAGPPSHLPGFLAPTPLSPLTALDDELDEVRRTPSDVVRRDLAAVFGGDLPASLAPMLRAPRREMETIVADLRRYWQRALAPTWPKIQALLESDIHYRARSLTERGPAAMFADIHPDLAFDQATGTLRIANRQAGLVDPHRSLEGRGLVLVPSAFAWPRLYVKTSAPWVPVIRYPVRGIGTLWESRADTADLAPALGATRAMLLNLLETPASTLELANRTGLAPGGVSAQLHKLTQAGLVVPHRTGRIVLYARTARGEALHGSVRSTVDLRTGSDT</sequence>
<feature type="domain" description="DUF5937" evidence="1">
    <location>
        <begin position="125"/>
        <end position="244"/>
    </location>
</feature>
<protein>
    <recommendedName>
        <fullName evidence="1">DUF5937 domain-containing protein</fullName>
    </recommendedName>
</protein>
<dbReference type="InterPro" id="IPR036388">
    <property type="entry name" value="WH-like_DNA-bd_sf"/>
</dbReference>
<evidence type="ECO:0000259" key="1">
    <source>
        <dbReference type="Pfam" id="PF19361"/>
    </source>
</evidence>
<dbReference type="Pfam" id="PF19361">
    <property type="entry name" value="DUF5937"/>
    <property type="match status" value="1"/>
</dbReference>
<keyword evidence="3" id="KW-1185">Reference proteome</keyword>